<feature type="domain" description="UvrD-like helicase ATP-binding" evidence="6">
    <location>
        <begin position="185"/>
        <end position="601"/>
    </location>
</feature>
<evidence type="ECO:0000256" key="3">
    <source>
        <dbReference type="ARBA" id="ARBA00022806"/>
    </source>
</evidence>
<dbReference type="InterPro" id="IPR027417">
    <property type="entry name" value="P-loop_NTPase"/>
</dbReference>
<comment type="caution">
    <text evidence="7">The sequence shown here is derived from an EMBL/GenBank/DDBJ whole genome shotgun (WGS) entry which is preliminary data.</text>
</comment>
<dbReference type="RefSeq" id="WP_380973351.1">
    <property type="nucleotide sequence ID" value="NZ_JBHTEF010000001.1"/>
</dbReference>
<dbReference type="EMBL" id="JBHTEF010000001">
    <property type="protein sequence ID" value="MFC7580843.1"/>
    <property type="molecule type" value="Genomic_DNA"/>
</dbReference>
<dbReference type="Proteomes" id="UP001596527">
    <property type="component" value="Unassembled WGS sequence"/>
</dbReference>
<protein>
    <submittedName>
        <fullName evidence="7">HelD family protein</fullName>
    </submittedName>
</protein>
<dbReference type="PANTHER" id="PTHR11070">
    <property type="entry name" value="UVRD / RECB / PCRA DNA HELICASE FAMILY MEMBER"/>
    <property type="match status" value="1"/>
</dbReference>
<proteinExistence type="predicted"/>
<keyword evidence="1 5" id="KW-0547">Nucleotide-binding</keyword>
<keyword evidence="2 5" id="KW-0378">Hydrolase</keyword>
<feature type="binding site" evidence="5">
    <location>
        <begin position="206"/>
        <end position="213"/>
    </location>
    <ligand>
        <name>ATP</name>
        <dbReference type="ChEBI" id="CHEBI:30616"/>
    </ligand>
</feature>
<gene>
    <name evidence="7" type="ORF">ACFQWG_06480</name>
</gene>
<dbReference type="SUPFAM" id="SSF52540">
    <property type="entry name" value="P-loop containing nucleoside triphosphate hydrolases"/>
    <property type="match status" value="1"/>
</dbReference>
<reference evidence="8" key="1">
    <citation type="journal article" date="2019" name="Int. J. Syst. Evol. Microbiol.">
        <title>The Global Catalogue of Microorganisms (GCM) 10K type strain sequencing project: providing services to taxonomists for standard genome sequencing and annotation.</title>
        <authorList>
            <consortium name="The Broad Institute Genomics Platform"/>
            <consortium name="The Broad Institute Genome Sequencing Center for Infectious Disease"/>
            <person name="Wu L."/>
            <person name="Ma J."/>
        </authorList>
    </citation>
    <scope>NUCLEOTIDE SEQUENCE [LARGE SCALE GENOMIC DNA]</scope>
    <source>
        <strain evidence="8">CCUG 56698</strain>
    </source>
</reference>
<dbReference type="Gene3D" id="3.40.50.300">
    <property type="entry name" value="P-loop containing nucleotide triphosphate hydrolases"/>
    <property type="match status" value="2"/>
</dbReference>
<evidence type="ECO:0000313" key="7">
    <source>
        <dbReference type="EMBL" id="MFC7580843.1"/>
    </source>
</evidence>
<evidence type="ECO:0000313" key="8">
    <source>
        <dbReference type="Proteomes" id="UP001596527"/>
    </source>
</evidence>
<evidence type="ECO:0000256" key="1">
    <source>
        <dbReference type="ARBA" id="ARBA00022741"/>
    </source>
</evidence>
<organism evidence="7 8">
    <name type="scientific">Schaalia naturae</name>
    <dbReference type="NCBI Taxonomy" id="635203"/>
    <lineage>
        <taxon>Bacteria</taxon>
        <taxon>Bacillati</taxon>
        <taxon>Actinomycetota</taxon>
        <taxon>Actinomycetes</taxon>
        <taxon>Actinomycetales</taxon>
        <taxon>Actinomycetaceae</taxon>
        <taxon>Schaalia</taxon>
    </lineage>
</organism>
<evidence type="ECO:0000256" key="5">
    <source>
        <dbReference type="PROSITE-ProRule" id="PRU00560"/>
    </source>
</evidence>
<sequence length="772" mass="83585">MDEERSAGFGDQVRIEQEIVDRVYARLDGIREGYRSSLREVNASHGVGTGQGDRERDVIASHFGELIERLGLVEERLVFGRLDPREGGSRYIGRIGISDEDGAPLLIDWRAPAGRAFYQATAAHPEGIARRRHIATRRRVVTGLEDELLDTDSAREQGLELQGEGALMSALSQAREGRMTDIVSTIQAEQDRVIRAPGRGLLVVEGGPGTGKTAVALHRAAFLLYAERERLERSGVLIVGPSRVFLRYIEQVLPSLGESGVVATTLGDLVPGVHAGAVDPEDVDRAKGDPAWAGVLAAAVRDLERLPDRDQVLDIGGHPVTLAVSDVAAARTRARRSGKPHNVARESFALGLVDLLAQRVLTEAADEDDAAQVQRDPEELQLWRQEVRESVDARRAINLAWMPTSGTALLERLYARPDRLARLNASASPRLSAEQLALVARPKGAPLTVSDIPLVDELEELLGPSAAVGAREAAERARRRDLELGRAQATLEDMGLEDSPVTADALAATVEEAGTVAPLAERAAADRSWTYGHIIVDEAQELSPMAWRALLRRCPSLSLTVVGDLDQRRGHRRPRTWRAALGPAARALADEKVLSISYRTPATLIKLAERTMADVGDPVRHPVRAVRDVPDAYALTRVPGGVREAAPREKDPMWGHVQRVLSEETRRLDATAGTGRGRLAVVVATRRAGAWGADSVGYSGLDQRVSLLSAVSVKGLEFDDVILIEPSEILEDGTGDLFVAMTRSTRRLHVVAAGALPSAMDTADPQIRALAR</sequence>
<dbReference type="InterPro" id="IPR000212">
    <property type="entry name" value="DNA_helicase_UvrD/REP"/>
</dbReference>
<evidence type="ECO:0000256" key="2">
    <source>
        <dbReference type="ARBA" id="ARBA00022801"/>
    </source>
</evidence>
<keyword evidence="8" id="KW-1185">Reference proteome</keyword>
<evidence type="ECO:0000259" key="6">
    <source>
        <dbReference type="PROSITE" id="PS51198"/>
    </source>
</evidence>
<evidence type="ECO:0000256" key="4">
    <source>
        <dbReference type="ARBA" id="ARBA00022840"/>
    </source>
</evidence>
<dbReference type="PANTHER" id="PTHR11070:SF45">
    <property type="entry name" value="DNA 3'-5' HELICASE"/>
    <property type="match status" value="1"/>
</dbReference>
<accession>A0ABW2SMR9</accession>
<name>A0ABW2SMR9_9ACTO</name>
<dbReference type="PROSITE" id="PS51198">
    <property type="entry name" value="UVRD_HELICASE_ATP_BIND"/>
    <property type="match status" value="1"/>
</dbReference>
<keyword evidence="4 5" id="KW-0067">ATP-binding</keyword>
<dbReference type="InterPro" id="IPR014016">
    <property type="entry name" value="UvrD-like_ATP-bd"/>
</dbReference>
<keyword evidence="3 5" id="KW-0347">Helicase</keyword>